<dbReference type="OrthoDB" id="5994581at2"/>
<evidence type="ECO:0000256" key="1">
    <source>
        <dbReference type="SAM" id="SignalP"/>
    </source>
</evidence>
<keyword evidence="1" id="KW-0732">Signal</keyword>
<dbReference type="AlphaFoldDB" id="A0A4Q1JS03"/>
<proteinExistence type="predicted"/>
<reference evidence="2 3" key="1">
    <citation type="submission" date="2019-01" db="EMBL/GenBank/DDBJ databases">
        <title>Pseudoxanthomonas composti sp. nov., isolated from compost.</title>
        <authorList>
            <person name="Yang G."/>
        </authorList>
    </citation>
    <scope>NUCLEOTIDE SEQUENCE [LARGE SCALE GENOMIC DNA]</scope>
    <source>
        <strain evidence="2 3">GSS15</strain>
    </source>
</reference>
<dbReference type="Proteomes" id="UP000289784">
    <property type="component" value="Unassembled WGS sequence"/>
</dbReference>
<gene>
    <name evidence="2" type="ORF">EPA99_15820</name>
</gene>
<sequence>MAGITLALASASSTAWAGAWVQEQGQSLWIAKVLHSESDAYFDDSHDRRDFPDRGRSRQDQLNLYVEYGLTENLTFVGNFFGSRFKYTNDRSRTEAGVDDTATGLNDQEIGLRYRLDPGSEGPWVGAVQGLVVVPGYDRPARTSSEPALGLGGGGVELRYSVGRGYALGSRSGYVDMGAAVRLRGGGAADELRADISTGVGLSQRWMLIGELNQIQSLGNGKDDGANADTVGRFVANNYSLTKLQLSAIANLSQSTQLQVGWQQPVLGRNTGTGGGPFLGFWWRY</sequence>
<evidence type="ECO:0008006" key="4">
    <source>
        <dbReference type="Google" id="ProtNLM"/>
    </source>
</evidence>
<evidence type="ECO:0000313" key="2">
    <source>
        <dbReference type="EMBL" id="RXR01479.1"/>
    </source>
</evidence>
<protein>
    <recommendedName>
        <fullName evidence="4">Transporter</fullName>
    </recommendedName>
</protein>
<evidence type="ECO:0000313" key="3">
    <source>
        <dbReference type="Proteomes" id="UP000289784"/>
    </source>
</evidence>
<keyword evidence="3" id="KW-1185">Reference proteome</keyword>
<dbReference type="EMBL" id="SAWZ01000010">
    <property type="protein sequence ID" value="RXR01479.1"/>
    <property type="molecule type" value="Genomic_DNA"/>
</dbReference>
<feature type="chain" id="PRO_5020672897" description="Transporter" evidence="1">
    <location>
        <begin position="18"/>
        <end position="285"/>
    </location>
</feature>
<name>A0A4Q1JS03_9GAMM</name>
<comment type="caution">
    <text evidence="2">The sequence shown here is derived from an EMBL/GenBank/DDBJ whole genome shotgun (WGS) entry which is preliminary data.</text>
</comment>
<feature type="signal peptide" evidence="1">
    <location>
        <begin position="1"/>
        <end position="17"/>
    </location>
</feature>
<accession>A0A4Q1JS03</accession>
<organism evidence="2 3">
    <name type="scientific">Pseudoxanthomonas composti</name>
    <dbReference type="NCBI Taxonomy" id="2137479"/>
    <lineage>
        <taxon>Bacteria</taxon>
        <taxon>Pseudomonadati</taxon>
        <taxon>Pseudomonadota</taxon>
        <taxon>Gammaproteobacteria</taxon>
        <taxon>Lysobacterales</taxon>
        <taxon>Lysobacteraceae</taxon>
        <taxon>Pseudoxanthomonas</taxon>
    </lineage>
</organism>